<evidence type="ECO:0000256" key="4">
    <source>
        <dbReference type="ARBA" id="ARBA00022989"/>
    </source>
</evidence>
<reference evidence="7 8" key="1">
    <citation type="submission" date="2022-12" db="EMBL/GenBank/DDBJ databases">
        <title>Assessment of beneficial effects and identification of host adaptation-associated genes of Ligilactobacillus salivarius isolated from Meles meles.</title>
        <authorList>
            <person name="Wang Y."/>
        </authorList>
    </citation>
    <scope>NUCLEOTIDE SEQUENCE [LARGE SCALE GENOMIC DNA]</scope>
    <source>
        <strain evidence="7 8">S35</strain>
    </source>
</reference>
<dbReference type="PANTHER" id="PTHR30250">
    <property type="entry name" value="PST FAMILY PREDICTED COLANIC ACID TRANSPORTER"/>
    <property type="match status" value="1"/>
</dbReference>
<keyword evidence="5 6" id="KW-0472">Membrane</keyword>
<keyword evidence="3 6" id="KW-0812">Transmembrane</keyword>
<evidence type="ECO:0000256" key="2">
    <source>
        <dbReference type="ARBA" id="ARBA00022475"/>
    </source>
</evidence>
<keyword evidence="2" id="KW-1003">Cell membrane</keyword>
<protein>
    <submittedName>
        <fullName evidence="7">Polysaccharide biosynthesis C-terminal domain-containing protein</fullName>
    </submittedName>
</protein>
<feature type="transmembrane region" description="Helical" evidence="6">
    <location>
        <begin position="284"/>
        <end position="303"/>
    </location>
</feature>
<feature type="transmembrane region" description="Helical" evidence="6">
    <location>
        <begin position="433"/>
        <end position="452"/>
    </location>
</feature>
<dbReference type="AlphaFoldDB" id="A0ABD7YVD5"/>
<dbReference type="InterPro" id="IPR050833">
    <property type="entry name" value="Poly_Biosynth_Transport"/>
</dbReference>
<proteinExistence type="predicted"/>
<feature type="transmembrane region" description="Helical" evidence="6">
    <location>
        <begin position="407"/>
        <end position="427"/>
    </location>
</feature>
<evidence type="ECO:0000256" key="6">
    <source>
        <dbReference type="SAM" id="Phobius"/>
    </source>
</evidence>
<dbReference type="GO" id="GO:0005886">
    <property type="term" value="C:plasma membrane"/>
    <property type="evidence" value="ECO:0007669"/>
    <property type="project" value="UniProtKB-SubCell"/>
</dbReference>
<accession>A0ABD7YVD5</accession>
<organism evidence="7 8">
    <name type="scientific">Ligilactobacillus salivarius</name>
    <dbReference type="NCBI Taxonomy" id="1624"/>
    <lineage>
        <taxon>Bacteria</taxon>
        <taxon>Bacillati</taxon>
        <taxon>Bacillota</taxon>
        <taxon>Bacilli</taxon>
        <taxon>Lactobacillales</taxon>
        <taxon>Lactobacillaceae</taxon>
        <taxon>Ligilactobacillus</taxon>
    </lineage>
</organism>
<evidence type="ECO:0000256" key="5">
    <source>
        <dbReference type="ARBA" id="ARBA00023136"/>
    </source>
</evidence>
<feature type="transmembrane region" description="Helical" evidence="6">
    <location>
        <begin position="109"/>
        <end position="127"/>
    </location>
</feature>
<feature type="transmembrane region" description="Helical" evidence="6">
    <location>
        <begin position="351"/>
        <end position="370"/>
    </location>
</feature>
<evidence type="ECO:0000256" key="1">
    <source>
        <dbReference type="ARBA" id="ARBA00004651"/>
    </source>
</evidence>
<comment type="subcellular location">
    <subcellularLocation>
        <location evidence="1">Cell membrane</location>
        <topology evidence="1">Multi-pass membrane protein</topology>
    </subcellularLocation>
</comment>
<dbReference type="EMBL" id="CP114509">
    <property type="protein sequence ID" value="WHS18074.1"/>
    <property type="molecule type" value="Genomic_DNA"/>
</dbReference>
<name>A0ABD7YVD5_9LACO</name>
<feature type="transmembrane region" description="Helical" evidence="6">
    <location>
        <begin position="202"/>
        <end position="222"/>
    </location>
</feature>
<evidence type="ECO:0000313" key="7">
    <source>
        <dbReference type="EMBL" id="WHS18074.1"/>
    </source>
</evidence>
<dbReference type="Proteomes" id="UP001224533">
    <property type="component" value="Chromosome"/>
</dbReference>
<feature type="transmembrane region" description="Helical" evidence="6">
    <location>
        <begin position="12"/>
        <end position="34"/>
    </location>
</feature>
<dbReference type="RefSeq" id="WP_283472207.1">
    <property type="nucleotide sequence ID" value="NZ_CP114501.1"/>
</dbReference>
<dbReference type="Pfam" id="PF01943">
    <property type="entry name" value="Polysacc_synt"/>
    <property type="match status" value="1"/>
</dbReference>
<feature type="transmembrane region" description="Helical" evidence="6">
    <location>
        <begin position="46"/>
        <end position="71"/>
    </location>
</feature>
<feature type="transmembrane region" description="Helical" evidence="6">
    <location>
        <begin position="171"/>
        <end position="190"/>
    </location>
</feature>
<dbReference type="InterPro" id="IPR002797">
    <property type="entry name" value="Polysacc_synth"/>
</dbReference>
<dbReference type="PANTHER" id="PTHR30250:SF11">
    <property type="entry name" value="O-ANTIGEN TRANSPORTER-RELATED"/>
    <property type="match status" value="1"/>
</dbReference>
<evidence type="ECO:0000256" key="3">
    <source>
        <dbReference type="ARBA" id="ARBA00022692"/>
    </source>
</evidence>
<feature type="transmembrane region" description="Helical" evidence="6">
    <location>
        <begin position="323"/>
        <end position="344"/>
    </location>
</feature>
<sequence>MNKYKRLLGNSAIFAVGSIGIKVVQLILVPMYTYCLTTSQFGKVDFINNLVSILAPIVYVGITQSVFRFALDEEIDKQKVFSTGIIFFAGVSMIIAILGIFLERLSIDYIWYISLLLIFTTLNEMTLDYIRAIGYIREYAIAGIVYASSMGVANVILLTCLHLKIQGYLNAILIGQLVSMGYVFIVTPAIRHIHIHKFRYKLLKDMCIYSLPLIPNIFSWWINSASDRFFILLMLGSSSAGVYAIINKFPTVIVSVMEVFSRSWQMSAVEEYGSKDDKVFISNVFEYMISILFVCSVMLLSVIKPAVKILLSPAYYKGWMLVPYMLLAINYSSVANFLGSLYTASKKTKEVFYSTFLGAIINVVFTIILIKVIGIYGAIVANIMSFLVIDIYRYIQMYNLNKIKINYIKLLMLNGLFIVASLSTLLIKNYIETFAICIVCIIFQVLFDNDLFRSLKNIYTVTKRRIKRD</sequence>
<feature type="transmembrane region" description="Helical" evidence="6">
    <location>
        <begin position="376"/>
        <end position="395"/>
    </location>
</feature>
<evidence type="ECO:0000313" key="8">
    <source>
        <dbReference type="Proteomes" id="UP001224533"/>
    </source>
</evidence>
<gene>
    <name evidence="7" type="ORF">O2U02_02300</name>
</gene>
<keyword evidence="4 6" id="KW-1133">Transmembrane helix</keyword>
<feature type="transmembrane region" description="Helical" evidence="6">
    <location>
        <begin position="83"/>
        <end position="103"/>
    </location>
</feature>
<feature type="transmembrane region" description="Helical" evidence="6">
    <location>
        <begin position="139"/>
        <end position="165"/>
    </location>
</feature>